<gene>
    <name evidence="12" type="ORF">KQI20_09010</name>
</gene>
<evidence type="ECO:0000256" key="1">
    <source>
        <dbReference type="ARBA" id="ARBA00000851"/>
    </source>
</evidence>
<keyword evidence="13" id="KW-1185">Reference proteome</keyword>
<comment type="catalytic activity">
    <reaction evidence="1">
        <text>Endonucleolytic cleavage of DNA to give random double-stranded fragments with terminal 5'-phosphates, ATP is simultaneously hydrolyzed.</text>
        <dbReference type="EC" id="3.1.21.3"/>
    </reaction>
</comment>
<dbReference type="InterPro" id="IPR040980">
    <property type="entry name" value="SWI2_SNF2"/>
</dbReference>
<reference evidence="12 13" key="1">
    <citation type="submission" date="2021-06" db="EMBL/GenBank/DDBJ databases">
        <authorList>
            <person name="Sun Q."/>
            <person name="Li D."/>
        </authorList>
    </citation>
    <scope>NUCLEOTIDE SEQUENCE [LARGE SCALE GENOMIC DNA]</scope>
    <source>
        <strain evidence="12 13">N19</strain>
    </source>
</reference>
<evidence type="ECO:0000256" key="8">
    <source>
        <dbReference type="ARBA" id="ARBA00022801"/>
    </source>
</evidence>
<evidence type="ECO:0000256" key="6">
    <source>
        <dbReference type="ARBA" id="ARBA00022747"/>
    </source>
</evidence>
<comment type="caution">
    <text evidence="12">The sequence shown here is derived from an EMBL/GenBank/DDBJ whole genome shotgun (WGS) entry which is preliminary data.</text>
</comment>
<dbReference type="PROSITE" id="PS51192">
    <property type="entry name" value="HELICASE_ATP_BIND_1"/>
    <property type="match status" value="1"/>
</dbReference>
<dbReference type="Pfam" id="PF22679">
    <property type="entry name" value="T1R_D3-like"/>
    <property type="match status" value="1"/>
</dbReference>
<dbReference type="EC" id="3.1.21.3" evidence="3"/>
<protein>
    <recommendedName>
        <fullName evidence="3">type I site-specific deoxyribonuclease</fullName>
        <ecNumber evidence="3">3.1.21.3</ecNumber>
    </recommendedName>
</protein>
<evidence type="ECO:0000256" key="2">
    <source>
        <dbReference type="ARBA" id="ARBA00008598"/>
    </source>
</evidence>
<feature type="domain" description="Helicase ATP-binding" evidence="11">
    <location>
        <begin position="311"/>
        <end position="487"/>
    </location>
</feature>
<dbReference type="InterPro" id="IPR007409">
    <property type="entry name" value="Restrct_endonuc_type1_HsdR_N"/>
</dbReference>
<keyword evidence="12" id="KW-0347">Helicase</keyword>
<evidence type="ECO:0000256" key="10">
    <source>
        <dbReference type="ARBA" id="ARBA00023125"/>
    </source>
</evidence>
<keyword evidence="5" id="KW-0547">Nucleotide-binding</keyword>
<evidence type="ECO:0000256" key="7">
    <source>
        <dbReference type="ARBA" id="ARBA00022759"/>
    </source>
</evidence>
<organism evidence="12 13">
    <name type="scientific">Intestinibacter bartlettii</name>
    <dbReference type="NCBI Taxonomy" id="261299"/>
    <lineage>
        <taxon>Bacteria</taxon>
        <taxon>Bacillati</taxon>
        <taxon>Bacillota</taxon>
        <taxon>Clostridia</taxon>
        <taxon>Peptostreptococcales</taxon>
        <taxon>Peptostreptococcaceae</taxon>
        <taxon>Intestinibacter</taxon>
    </lineage>
</organism>
<evidence type="ECO:0000256" key="4">
    <source>
        <dbReference type="ARBA" id="ARBA00022722"/>
    </source>
</evidence>
<comment type="similarity">
    <text evidence="2">Belongs to the HsdR family.</text>
</comment>
<name>A0ABS6DXL3_9FIRM</name>
<evidence type="ECO:0000256" key="3">
    <source>
        <dbReference type="ARBA" id="ARBA00012654"/>
    </source>
</evidence>
<evidence type="ECO:0000256" key="5">
    <source>
        <dbReference type="ARBA" id="ARBA00022741"/>
    </source>
</evidence>
<keyword evidence="6" id="KW-0680">Restriction system</keyword>
<dbReference type="SMART" id="SM00487">
    <property type="entry name" value="DEXDc"/>
    <property type="match status" value="1"/>
</dbReference>
<dbReference type="InterPro" id="IPR055180">
    <property type="entry name" value="HsdR_RecA-like_helicase_dom_2"/>
</dbReference>
<dbReference type="CDD" id="cd22332">
    <property type="entry name" value="HsdR_N"/>
    <property type="match status" value="1"/>
</dbReference>
<accession>A0ABS6DXL3</accession>
<dbReference type="GO" id="GO:0004386">
    <property type="term" value="F:helicase activity"/>
    <property type="evidence" value="ECO:0007669"/>
    <property type="project" value="UniProtKB-KW"/>
</dbReference>
<evidence type="ECO:0000259" key="11">
    <source>
        <dbReference type="PROSITE" id="PS51192"/>
    </source>
</evidence>
<evidence type="ECO:0000256" key="9">
    <source>
        <dbReference type="ARBA" id="ARBA00022840"/>
    </source>
</evidence>
<evidence type="ECO:0000313" key="12">
    <source>
        <dbReference type="EMBL" id="MBU5336577.1"/>
    </source>
</evidence>
<dbReference type="Pfam" id="PF04313">
    <property type="entry name" value="HSDR_N"/>
    <property type="match status" value="1"/>
</dbReference>
<dbReference type="InterPro" id="IPR051268">
    <property type="entry name" value="Type-I_R_enzyme_R_subunit"/>
</dbReference>
<evidence type="ECO:0000313" key="13">
    <source>
        <dbReference type="Proteomes" id="UP001196301"/>
    </source>
</evidence>
<keyword evidence="9" id="KW-0067">ATP-binding</keyword>
<dbReference type="RefSeq" id="WP_216569921.1">
    <property type="nucleotide sequence ID" value="NZ_JAHLOQ010000023.1"/>
</dbReference>
<keyword evidence="8" id="KW-0378">Hydrolase</keyword>
<dbReference type="PANTHER" id="PTHR30195">
    <property type="entry name" value="TYPE I SITE-SPECIFIC DEOXYRIBONUCLEASE PROTEIN SUBUNIT M AND R"/>
    <property type="match status" value="1"/>
</dbReference>
<keyword evidence="4" id="KW-0540">Nuclease</keyword>
<proteinExistence type="inferred from homology"/>
<dbReference type="EMBL" id="JAHLOQ010000023">
    <property type="protein sequence ID" value="MBU5336577.1"/>
    <property type="molecule type" value="Genomic_DNA"/>
</dbReference>
<sequence length="1013" mass="118652">MIFNEDTRVKIPATIQFLRLGYNYQSLKNADVDFNTKIFINRFKPALEKINKREFSFDEIKSILTDINNVIRNNDLGREFYYWIINPIDKVKLIDFDNIENNDFAVVDELPFNIQEGSQEGSFRPDINILINGMPLAFLEVKKPNNEGGIQKEFDRMIKKRLKNSDYKKFFNLIQFVSFSNNMEYEEENDDIEDIKAGSFYTTPNGNNTSFSFFREDDIKYLVDYKYKDISKDTIKYVMKDCGYNPKEADTSEFSENLKIDTPCNSFVTSVFDKERFLYFLKYGIMFINEKVPQKHIMRYPQFFATRKIIERLESGGKGGIIWHTQGSGKTALTAFSNRVIRDYYAKKGINTRFFFVVDRLDLLRQASIEFSNRGLSVNICKDKKEFTSELNKTLSTNITSESRGEICVVNIQKFEGEIPEAKNDYNTKVQRIFFIDEAHRSYSSTGEFFKNLMICDTDGVYIALTGTPLLSKKERSNLKFGDYIHKYFYDKSIADGYTLRIKKENIDTVARKEIKKNLEIEEHQLEDKDVYESDSYVKALGEFIEKDFDNFRLQNNDPSIGGMIVCRSNLQARKVHEWFKQNSKLNTGLVITDIDDPKQAKINKNNQLDFRNTLTPDILIVNYMLTTGYDVKRLKKMYLLRGPHAQSLLQTISRVNRPYKSPCGKTYKYGYIVDFVDIEKEYDRTIEAYIKELEADMNENGENEGSLNGLIVDKEDINKKYHKYVNDLEDIISIDNLERFSKQLINLNKDTLLKIRRLLNGIKECYTEFILSRAMDYVEQIDYDKVKKLLRTTQERINFINLATNTVNMMDVISNEEIVEILYEFIKTKITIMNLGEIAENNPKLQRFFDVVREIQNEIKNNKNKDDIKIKKLDELLQKIFNDFSISDLENIDEITDELLEALKEARNINYENERLSKIYGGNYSFVKTYQDAIITYSVDKDEIERALVLIYGAIKDVLDKEIIIVQGRKNFVDSVKSKVTKLLLKEKLYSKIKSFYEALLNELYSNLQLFK</sequence>
<dbReference type="Proteomes" id="UP001196301">
    <property type="component" value="Unassembled WGS sequence"/>
</dbReference>
<dbReference type="InterPro" id="IPR014001">
    <property type="entry name" value="Helicase_ATP-bd"/>
</dbReference>
<keyword evidence="7" id="KW-0255">Endonuclease</keyword>
<dbReference type="Pfam" id="PF18766">
    <property type="entry name" value="SWI2_SNF2"/>
    <property type="match status" value="1"/>
</dbReference>
<dbReference type="PANTHER" id="PTHR30195:SF15">
    <property type="entry name" value="TYPE I RESTRICTION ENZYME HINDI ENDONUCLEASE SUBUNIT"/>
    <property type="match status" value="1"/>
</dbReference>
<keyword evidence="10" id="KW-0238">DNA-binding</keyword>